<keyword evidence="12" id="KW-1185">Reference proteome</keyword>
<sequence length="296" mass="33698">MSDSVGYGHIVPKTELGRATTVIYALFGIPLVLLCLANLGGFLATCVRLLYRQSCLRLYQRRRRKRMLEKMTTEKDRLNNSNSGTNKQKFEKNSALDVETGTTSAYNPSDNITRRKLAPIDEVDGTWNTGGTYEKDLTSKLSSRRLVNSTRFSRSSIAFDRTAQQILHTITTSQSILSRKAHQSAGKNEIRVPIWLTMLIFCIYITVGAIIFAHWETWSILQSAYFIFITLSTIGFGDFVPGIQNDQWYEDSVKPVFCCFYLLIGISMVAMCFTLMQEEVRTKFRRFAEKIGLLDD</sequence>
<feature type="transmembrane region" description="Helical" evidence="9">
    <location>
        <begin position="192"/>
        <end position="212"/>
    </location>
</feature>
<dbReference type="Pfam" id="PF07885">
    <property type="entry name" value="Ion_trans_2"/>
    <property type="match status" value="2"/>
</dbReference>
<proteinExistence type="predicted"/>
<evidence type="ECO:0000256" key="7">
    <source>
        <dbReference type="ARBA" id="ARBA00023303"/>
    </source>
</evidence>
<dbReference type="Gene3D" id="1.10.287.70">
    <property type="match status" value="1"/>
</dbReference>
<evidence type="ECO:0000256" key="1">
    <source>
        <dbReference type="ARBA" id="ARBA00004141"/>
    </source>
</evidence>
<dbReference type="GO" id="GO:0015271">
    <property type="term" value="F:outward rectifier potassium channel activity"/>
    <property type="evidence" value="ECO:0007669"/>
    <property type="project" value="TreeGrafter"/>
</dbReference>
<keyword evidence="7" id="KW-0407">Ion channel</keyword>
<comment type="subcellular location">
    <subcellularLocation>
        <location evidence="1">Membrane</location>
        <topology evidence="1">Multi-pass membrane protein</topology>
    </subcellularLocation>
</comment>
<evidence type="ECO:0000256" key="9">
    <source>
        <dbReference type="SAM" id="Phobius"/>
    </source>
</evidence>
<dbReference type="InterPro" id="IPR003280">
    <property type="entry name" value="2pore_dom_K_chnl"/>
</dbReference>
<evidence type="ECO:0000256" key="5">
    <source>
        <dbReference type="ARBA" id="ARBA00023065"/>
    </source>
</evidence>
<evidence type="ECO:0000259" key="10">
    <source>
        <dbReference type="Pfam" id="PF07885"/>
    </source>
</evidence>
<organism evidence="11 12">
    <name type="scientific">Fasciola hepatica</name>
    <name type="common">Liver fluke</name>
    <dbReference type="NCBI Taxonomy" id="6192"/>
    <lineage>
        <taxon>Eukaryota</taxon>
        <taxon>Metazoa</taxon>
        <taxon>Spiralia</taxon>
        <taxon>Lophotrochozoa</taxon>
        <taxon>Platyhelminthes</taxon>
        <taxon>Trematoda</taxon>
        <taxon>Digenea</taxon>
        <taxon>Plagiorchiida</taxon>
        <taxon>Echinostomata</taxon>
        <taxon>Echinostomatoidea</taxon>
        <taxon>Fasciolidae</taxon>
        <taxon>Fasciola</taxon>
    </lineage>
</organism>
<feature type="transmembrane region" description="Helical" evidence="9">
    <location>
        <begin position="255"/>
        <end position="276"/>
    </location>
</feature>
<protein>
    <recommendedName>
        <fullName evidence="10">Potassium channel domain-containing protein</fullName>
    </recommendedName>
</protein>
<feature type="domain" description="Potassium channel" evidence="10">
    <location>
        <begin position="200"/>
        <end position="279"/>
    </location>
</feature>
<keyword evidence="2" id="KW-0813">Transport</keyword>
<feature type="transmembrane region" description="Helical" evidence="9">
    <location>
        <begin position="22"/>
        <end position="51"/>
    </location>
</feature>
<evidence type="ECO:0000256" key="2">
    <source>
        <dbReference type="ARBA" id="ARBA00022448"/>
    </source>
</evidence>
<keyword evidence="3 9" id="KW-0812">Transmembrane</keyword>
<dbReference type="InterPro" id="IPR013099">
    <property type="entry name" value="K_chnl_dom"/>
</dbReference>
<dbReference type="GO" id="GO:0022841">
    <property type="term" value="F:potassium ion leak channel activity"/>
    <property type="evidence" value="ECO:0007669"/>
    <property type="project" value="TreeGrafter"/>
</dbReference>
<dbReference type="SUPFAM" id="SSF81324">
    <property type="entry name" value="Voltage-gated potassium channels"/>
    <property type="match status" value="2"/>
</dbReference>
<evidence type="ECO:0000256" key="6">
    <source>
        <dbReference type="ARBA" id="ARBA00023136"/>
    </source>
</evidence>
<evidence type="ECO:0000256" key="3">
    <source>
        <dbReference type="ARBA" id="ARBA00022692"/>
    </source>
</evidence>
<evidence type="ECO:0000313" key="11">
    <source>
        <dbReference type="EMBL" id="THD23110.1"/>
    </source>
</evidence>
<feature type="domain" description="Potassium channel" evidence="10">
    <location>
        <begin position="5"/>
        <end position="43"/>
    </location>
</feature>
<keyword evidence="6 9" id="KW-0472">Membrane</keyword>
<dbReference type="EMBL" id="JXXN02002329">
    <property type="protein sequence ID" value="THD23110.1"/>
    <property type="molecule type" value="Genomic_DNA"/>
</dbReference>
<feature type="region of interest" description="Disordered" evidence="8">
    <location>
        <begin position="75"/>
        <end position="94"/>
    </location>
</feature>
<keyword evidence="4 9" id="KW-1133">Transmembrane helix</keyword>
<comment type="caution">
    <text evidence="11">The sequence shown here is derived from an EMBL/GenBank/DDBJ whole genome shotgun (WGS) entry which is preliminary data.</text>
</comment>
<dbReference type="PANTHER" id="PTHR11003">
    <property type="entry name" value="POTASSIUM CHANNEL, SUBFAMILY K"/>
    <property type="match status" value="1"/>
</dbReference>
<reference evidence="11" key="1">
    <citation type="submission" date="2019-03" db="EMBL/GenBank/DDBJ databases">
        <title>Improved annotation for the trematode Fasciola hepatica.</title>
        <authorList>
            <person name="Choi Y.-J."/>
            <person name="Martin J."/>
            <person name="Mitreva M."/>
        </authorList>
    </citation>
    <scope>NUCLEOTIDE SEQUENCE [LARGE SCALE GENOMIC DNA]</scope>
</reference>
<evidence type="ECO:0000256" key="8">
    <source>
        <dbReference type="SAM" id="MobiDB-lite"/>
    </source>
</evidence>
<dbReference type="GO" id="GO:0030322">
    <property type="term" value="P:stabilization of membrane potential"/>
    <property type="evidence" value="ECO:0007669"/>
    <property type="project" value="TreeGrafter"/>
</dbReference>
<accession>A0A2H1C7P9</accession>
<evidence type="ECO:0000313" key="12">
    <source>
        <dbReference type="Proteomes" id="UP000230066"/>
    </source>
</evidence>
<evidence type="ECO:0000256" key="4">
    <source>
        <dbReference type="ARBA" id="ARBA00022989"/>
    </source>
</evidence>
<dbReference type="GO" id="GO:0005886">
    <property type="term" value="C:plasma membrane"/>
    <property type="evidence" value="ECO:0007669"/>
    <property type="project" value="TreeGrafter"/>
</dbReference>
<dbReference type="AlphaFoldDB" id="A0A2H1C7P9"/>
<name>A0A2H1C7P9_FASHE</name>
<dbReference type="Proteomes" id="UP000230066">
    <property type="component" value="Unassembled WGS sequence"/>
</dbReference>
<dbReference type="PANTHER" id="PTHR11003:SF334">
    <property type="entry name" value="FI03418P"/>
    <property type="match status" value="1"/>
</dbReference>
<feature type="transmembrane region" description="Helical" evidence="9">
    <location>
        <begin position="224"/>
        <end position="243"/>
    </location>
</feature>
<keyword evidence="5" id="KW-0406">Ion transport</keyword>
<gene>
    <name evidence="11" type="ORF">D915_006269</name>
</gene>